<dbReference type="SUPFAM" id="SSF53335">
    <property type="entry name" value="S-adenosyl-L-methionine-dependent methyltransferases"/>
    <property type="match status" value="1"/>
</dbReference>
<dbReference type="Proteomes" id="UP000053617">
    <property type="component" value="Unassembled WGS sequence"/>
</dbReference>
<dbReference type="InterPro" id="IPR029063">
    <property type="entry name" value="SAM-dependent_MTases_sf"/>
</dbReference>
<accession>A0A0D2GX28</accession>
<sequence length="328" mass="37437">MDMASAQGDDVQLAPEEIEAGLPTDEQDSTLGDDTQTETTTLASTILRHREENGRTYHKFRSGENDYWGPNDERQNAQLDLGHHMLTRLLDNKLHLAPIGEQCHRVIDLGCGTGIWTLDFADAHPSAEVLGVDLSPIQPAWVSPNCRFLVDDCTSEWPYPTDYFDFVHIRCLYGSVSDWPALYRQIYNHTKPAGFIEQMEMSIEFTSDDGTIDDDHIMAEWSRIFIEAGDKMGKTMKIADQAAALIREAGFTDVMEKWYKVPVGSWPKDEKLKEIGLYNYRYCCEGFEGWAMYLLTRVMNWSAPEVQILVSKMKSALNNRKTHGYYRV</sequence>
<keyword evidence="3" id="KW-1185">Reference proteome</keyword>
<dbReference type="PANTHER" id="PTHR43591">
    <property type="entry name" value="METHYLTRANSFERASE"/>
    <property type="match status" value="1"/>
</dbReference>
<dbReference type="Pfam" id="PF13489">
    <property type="entry name" value="Methyltransf_23"/>
    <property type="match status" value="1"/>
</dbReference>
<dbReference type="VEuPathDB" id="FungiDB:Z518_08715"/>
<protein>
    <recommendedName>
        <fullName evidence="4">S-adenosyl-L-methionine-dependent methyltransferase</fullName>
    </recommendedName>
</protein>
<gene>
    <name evidence="2" type="ORF">Z518_08715</name>
</gene>
<dbReference type="Gene3D" id="3.40.50.150">
    <property type="entry name" value="Vaccinia Virus protein VP39"/>
    <property type="match status" value="1"/>
</dbReference>
<dbReference type="GeneID" id="25296786"/>
<feature type="region of interest" description="Disordered" evidence="1">
    <location>
        <begin position="1"/>
        <end position="37"/>
    </location>
</feature>
<evidence type="ECO:0000313" key="3">
    <source>
        <dbReference type="Proteomes" id="UP000053617"/>
    </source>
</evidence>
<dbReference type="STRING" id="1442369.A0A0D2GX28"/>
<dbReference type="OrthoDB" id="2013972at2759"/>
<dbReference type="EMBL" id="KN847480">
    <property type="protein sequence ID" value="KIX02773.1"/>
    <property type="molecule type" value="Genomic_DNA"/>
</dbReference>
<organism evidence="2 3">
    <name type="scientific">Rhinocladiella mackenziei CBS 650.93</name>
    <dbReference type="NCBI Taxonomy" id="1442369"/>
    <lineage>
        <taxon>Eukaryota</taxon>
        <taxon>Fungi</taxon>
        <taxon>Dikarya</taxon>
        <taxon>Ascomycota</taxon>
        <taxon>Pezizomycotina</taxon>
        <taxon>Eurotiomycetes</taxon>
        <taxon>Chaetothyriomycetidae</taxon>
        <taxon>Chaetothyriales</taxon>
        <taxon>Herpotrichiellaceae</taxon>
        <taxon>Rhinocladiella</taxon>
    </lineage>
</organism>
<dbReference type="HOGENOM" id="CLU_010595_7_1_1"/>
<name>A0A0D2GX28_9EURO</name>
<evidence type="ECO:0000313" key="2">
    <source>
        <dbReference type="EMBL" id="KIX02773.1"/>
    </source>
</evidence>
<evidence type="ECO:0008006" key="4">
    <source>
        <dbReference type="Google" id="ProtNLM"/>
    </source>
</evidence>
<proteinExistence type="predicted"/>
<dbReference type="AlphaFoldDB" id="A0A0D2GX28"/>
<dbReference type="GO" id="GO:0008168">
    <property type="term" value="F:methyltransferase activity"/>
    <property type="evidence" value="ECO:0007669"/>
    <property type="project" value="TreeGrafter"/>
</dbReference>
<dbReference type="PANTHER" id="PTHR43591:SF24">
    <property type="entry name" value="2-METHOXY-6-POLYPRENYL-1,4-BENZOQUINOL METHYLASE, MITOCHONDRIAL"/>
    <property type="match status" value="1"/>
</dbReference>
<dbReference type="CDD" id="cd02440">
    <property type="entry name" value="AdoMet_MTases"/>
    <property type="match status" value="1"/>
</dbReference>
<evidence type="ECO:0000256" key="1">
    <source>
        <dbReference type="SAM" id="MobiDB-lite"/>
    </source>
</evidence>
<dbReference type="RefSeq" id="XP_013269909.1">
    <property type="nucleotide sequence ID" value="XM_013414455.1"/>
</dbReference>
<reference evidence="2 3" key="1">
    <citation type="submission" date="2015-01" db="EMBL/GenBank/DDBJ databases">
        <title>The Genome Sequence of Rhinocladiella mackenzie CBS 650.93.</title>
        <authorList>
            <consortium name="The Broad Institute Genomics Platform"/>
            <person name="Cuomo C."/>
            <person name="de Hoog S."/>
            <person name="Gorbushina A."/>
            <person name="Stielow B."/>
            <person name="Teixiera M."/>
            <person name="Abouelleil A."/>
            <person name="Chapman S.B."/>
            <person name="Priest M."/>
            <person name="Young S.K."/>
            <person name="Wortman J."/>
            <person name="Nusbaum C."/>
            <person name="Birren B."/>
        </authorList>
    </citation>
    <scope>NUCLEOTIDE SEQUENCE [LARGE SCALE GENOMIC DNA]</scope>
    <source>
        <strain evidence="2 3">CBS 650.93</strain>
    </source>
</reference>